<dbReference type="PANTHER" id="PTHR43004:SF19">
    <property type="entry name" value="BINDING MONOOXYGENASE, PUTATIVE (JCVI)-RELATED"/>
    <property type="match status" value="1"/>
</dbReference>
<accession>A0A3E0HZW9</accession>
<keyword evidence="3" id="KW-0274">FAD</keyword>
<protein>
    <submittedName>
        <fullName evidence="5">2-polyprenyl-6-methoxyphenol hydroxylase-like FAD-dependent oxidoreductase</fullName>
    </submittedName>
</protein>
<evidence type="ECO:0000256" key="3">
    <source>
        <dbReference type="ARBA" id="ARBA00022827"/>
    </source>
</evidence>
<dbReference type="Pfam" id="PF01494">
    <property type="entry name" value="FAD_binding_3"/>
    <property type="match status" value="1"/>
</dbReference>
<evidence type="ECO:0000256" key="1">
    <source>
        <dbReference type="ARBA" id="ARBA00001974"/>
    </source>
</evidence>
<dbReference type="Gene3D" id="3.50.50.60">
    <property type="entry name" value="FAD/NAD(P)-binding domain"/>
    <property type="match status" value="2"/>
</dbReference>
<keyword evidence="2" id="KW-0285">Flavoprotein</keyword>
<proteinExistence type="predicted"/>
<organism evidence="5 6">
    <name type="scientific">Kutzneria buriramensis</name>
    <dbReference type="NCBI Taxonomy" id="1045776"/>
    <lineage>
        <taxon>Bacteria</taxon>
        <taxon>Bacillati</taxon>
        <taxon>Actinomycetota</taxon>
        <taxon>Actinomycetes</taxon>
        <taxon>Pseudonocardiales</taxon>
        <taxon>Pseudonocardiaceae</taxon>
        <taxon>Kutzneria</taxon>
    </lineage>
</organism>
<dbReference type="Proteomes" id="UP000256269">
    <property type="component" value="Unassembled WGS sequence"/>
</dbReference>
<evidence type="ECO:0000256" key="2">
    <source>
        <dbReference type="ARBA" id="ARBA00022630"/>
    </source>
</evidence>
<dbReference type="InterPro" id="IPR050641">
    <property type="entry name" value="RIFMO-like"/>
</dbReference>
<dbReference type="Gene3D" id="3.40.30.120">
    <property type="match status" value="1"/>
</dbReference>
<comment type="caution">
    <text evidence="5">The sequence shown here is derived from an EMBL/GenBank/DDBJ whole genome shotgun (WGS) entry which is preliminary data.</text>
</comment>
<evidence type="ECO:0000259" key="4">
    <source>
        <dbReference type="Pfam" id="PF01494"/>
    </source>
</evidence>
<dbReference type="AlphaFoldDB" id="A0A3E0HZW9"/>
<dbReference type="EMBL" id="QUNO01000003">
    <property type="protein sequence ID" value="REH52003.1"/>
    <property type="molecule type" value="Genomic_DNA"/>
</dbReference>
<dbReference type="PRINTS" id="PR00420">
    <property type="entry name" value="RNGMNOXGNASE"/>
</dbReference>
<feature type="domain" description="FAD-binding" evidence="4">
    <location>
        <begin position="39"/>
        <end position="267"/>
    </location>
</feature>
<dbReference type="RefSeq" id="WP_246014935.1">
    <property type="nucleotide sequence ID" value="NZ_CP144375.1"/>
</dbReference>
<comment type="cofactor">
    <cofactor evidence="1">
        <name>FAD</name>
        <dbReference type="ChEBI" id="CHEBI:57692"/>
    </cofactor>
</comment>
<evidence type="ECO:0000313" key="6">
    <source>
        <dbReference type="Proteomes" id="UP000256269"/>
    </source>
</evidence>
<dbReference type="InterPro" id="IPR036188">
    <property type="entry name" value="FAD/NAD-bd_sf"/>
</dbReference>
<sequence>MNLGHFSLIFAKATLVDPDDPDLRGHRAVNGGGFVHRAELVDVLAAKARELGVEIRYDAGVTGFDADADGVAVHVGDERIRAGWLVGCDGARSVVRRLVGADFPGVDPEQLSYQAIVDIDGELPDGDMTETGFYMHGEMPQGGLLVGCTEFVSELPYRDEPVTAEELEASLRRVSGREVTVTALHHGSRYSDTTRQAAEYRHGRVLLAGDAAHVHPPFGGQGMNLGIGDAVNLGWKLAATIRGTAPDGLLDTYQEERHPAGKWVQDWTMAQVALLRPDPRSRALRAVMREMLDTVDATTYVVKHIAGVWRSSLVRDVDLGDGSRLAERCRDGRGLLVGDPELVGLATKYGLIFVEGDEPLLVRPDGVVAWAGDGDPAAAVSRWFSHSIE</sequence>
<name>A0A3E0HZW9_9PSEU</name>
<reference evidence="5 6" key="1">
    <citation type="submission" date="2018-08" db="EMBL/GenBank/DDBJ databases">
        <title>Genomic Encyclopedia of Archaeal and Bacterial Type Strains, Phase II (KMG-II): from individual species to whole genera.</title>
        <authorList>
            <person name="Goeker M."/>
        </authorList>
    </citation>
    <scope>NUCLEOTIDE SEQUENCE [LARGE SCALE GENOMIC DNA]</scope>
    <source>
        <strain evidence="5 6">DSM 45791</strain>
    </source>
</reference>
<dbReference type="GO" id="GO:0016709">
    <property type="term" value="F:oxidoreductase activity, acting on paired donors, with incorporation or reduction of molecular oxygen, NAD(P)H as one donor, and incorporation of one atom of oxygen"/>
    <property type="evidence" value="ECO:0007669"/>
    <property type="project" value="UniProtKB-ARBA"/>
</dbReference>
<dbReference type="GO" id="GO:0071949">
    <property type="term" value="F:FAD binding"/>
    <property type="evidence" value="ECO:0007669"/>
    <property type="project" value="InterPro"/>
</dbReference>
<keyword evidence="6" id="KW-1185">Reference proteome</keyword>
<gene>
    <name evidence="5" type="ORF">BCF44_103452</name>
</gene>
<dbReference type="SUPFAM" id="SSF51905">
    <property type="entry name" value="FAD/NAD(P)-binding domain"/>
    <property type="match status" value="1"/>
</dbReference>
<evidence type="ECO:0000313" key="5">
    <source>
        <dbReference type="EMBL" id="REH52003.1"/>
    </source>
</evidence>
<dbReference type="PANTHER" id="PTHR43004">
    <property type="entry name" value="TRK SYSTEM POTASSIUM UPTAKE PROTEIN"/>
    <property type="match status" value="1"/>
</dbReference>
<dbReference type="InterPro" id="IPR002938">
    <property type="entry name" value="FAD-bd"/>
</dbReference>